<feature type="transmembrane region" description="Helical" evidence="8">
    <location>
        <begin position="84"/>
        <end position="105"/>
    </location>
</feature>
<dbReference type="GO" id="GO:0022857">
    <property type="term" value="F:transmembrane transporter activity"/>
    <property type="evidence" value="ECO:0007669"/>
    <property type="project" value="InterPro"/>
</dbReference>
<organism evidence="9 10">
    <name type="scientific">Leucobacter luti</name>
    <dbReference type="NCBI Taxonomy" id="340320"/>
    <lineage>
        <taxon>Bacteria</taxon>
        <taxon>Bacillati</taxon>
        <taxon>Actinomycetota</taxon>
        <taxon>Actinomycetes</taxon>
        <taxon>Micrococcales</taxon>
        <taxon>Microbacteriaceae</taxon>
        <taxon>Leucobacter</taxon>
    </lineage>
</organism>
<dbReference type="Proteomes" id="UP000291832">
    <property type="component" value="Unassembled WGS sequence"/>
</dbReference>
<comment type="caution">
    <text evidence="9">The sequence shown here is derived from an EMBL/GenBank/DDBJ whole genome shotgun (WGS) entry which is preliminary data.</text>
</comment>
<evidence type="ECO:0000256" key="3">
    <source>
        <dbReference type="ARBA" id="ARBA00022475"/>
    </source>
</evidence>
<dbReference type="FunFam" id="1.10.3730.20:FF:000001">
    <property type="entry name" value="Quaternary ammonium compound resistance transporter SugE"/>
    <property type="match status" value="1"/>
</dbReference>
<dbReference type="InterPro" id="IPR045324">
    <property type="entry name" value="Small_multidrug_res"/>
</dbReference>
<proteinExistence type="inferred from homology"/>
<evidence type="ECO:0000256" key="1">
    <source>
        <dbReference type="ARBA" id="ARBA00004651"/>
    </source>
</evidence>
<reference evidence="9 10" key="1">
    <citation type="journal article" date="2015" name="Stand. Genomic Sci.">
        <title>Genomic Encyclopedia of Bacterial and Archaeal Type Strains, Phase III: the genomes of soil and plant-associated and newly described type strains.</title>
        <authorList>
            <person name="Whitman W.B."/>
            <person name="Woyke T."/>
            <person name="Klenk H.P."/>
            <person name="Zhou Y."/>
            <person name="Lilburn T.G."/>
            <person name="Beck B.J."/>
            <person name="De Vos P."/>
            <person name="Vandamme P."/>
            <person name="Eisen J.A."/>
            <person name="Garrity G."/>
            <person name="Hugenholtz P."/>
            <person name="Kyrpides N.C."/>
        </authorList>
    </citation>
    <scope>NUCLEOTIDE SEQUENCE [LARGE SCALE GENOMIC DNA]</scope>
    <source>
        <strain evidence="9 10">RF6</strain>
    </source>
</reference>
<evidence type="ECO:0000313" key="9">
    <source>
        <dbReference type="EMBL" id="RZT64544.1"/>
    </source>
</evidence>
<keyword evidence="6 8" id="KW-0472">Membrane</keyword>
<feature type="transmembrane region" description="Helical" evidence="8">
    <location>
        <begin position="35"/>
        <end position="52"/>
    </location>
</feature>
<keyword evidence="5 8" id="KW-1133">Transmembrane helix</keyword>
<dbReference type="GO" id="GO:0005886">
    <property type="term" value="C:plasma membrane"/>
    <property type="evidence" value="ECO:0007669"/>
    <property type="project" value="UniProtKB-SubCell"/>
</dbReference>
<evidence type="ECO:0000256" key="5">
    <source>
        <dbReference type="ARBA" id="ARBA00022989"/>
    </source>
</evidence>
<evidence type="ECO:0000256" key="8">
    <source>
        <dbReference type="SAM" id="Phobius"/>
    </source>
</evidence>
<keyword evidence="4 7" id="KW-0812">Transmembrane</keyword>
<keyword evidence="10" id="KW-1185">Reference proteome</keyword>
<evidence type="ECO:0000256" key="7">
    <source>
        <dbReference type="RuleBase" id="RU003942"/>
    </source>
</evidence>
<feature type="transmembrane region" description="Helical" evidence="8">
    <location>
        <begin position="59"/>
        <end position="78"/>
    </location>
</feature>
<dbReference type="Gene3D" id="1.10.3730.20">
    <property type="match status" value="1"/>
</dbReference>
<evidence type="ECO:0000256" key="2">
    <source>
        <dbReference type="ARBA" id="ARBA00022448"/>
    </source>
</evidence>
<dbReference type="InterPro" id="IPR037185">
    <property type="entry name" value="EmrE-like"/>
</dbReference>
<comment type="subcellular location">
    <subcellularLocation>
        <location evidence="1 7">Cell membrane</location>
        <topology evidence="1 7">Multi-pass membrane protein</topology>
    </subcellularLocation>
</comment>
<dbReference type="InterPro" id="IPR000390">
    <property type="entry name" value="Small_drug/metabolite_transptr"/>
</dbReference>
<dbReference type="AlphaFoldDB" id="A0A4Q7TUD7"/>
<accession>A0A4Q7TUD7</accession>
<gene>
    <name evidence="9" type="ORF">EV139_1962</name>
</gene>
<dbReference type="RefSeq" id="WP_241989014.1">
    <property type="nucleotide sequence ID" value="NZ_QYAG01000001.1"/>
</dbReference>
<comment type="similarity">
    <text evidence="7">Belongs to the drug/metabolite transporter (DMT) superfamily. Small multidrug resistance (SMR) (TC 2.A.7.1) family.</text>
</comment>
<dbReference type="PANTHER" id="PTHR30561:SF0">
    <property type="entry name" value="GUANIDINIUM EXPORTER"/>
    <property type="match status" value="1"/>
</dbReference>
<sequence length="106" mass="11110">MSFAWIALIVSGLLEAVWATALDSSKGFRRLWPTVIFLASYIASMVGLAIGMSEIPVGTAYAVWVGIGAVLTAAWAMITKKDRATVLRVALLAGLIACVVGLKAVS</sequence>
<evidence type="ECO:0000256" key="4">
    <source>
        <dbReference type="ARBA" id="ARBA00022692"/>
    </source>
</evidence>
<dbReference type="PANTHER" id="PTHR30561">
    <property type="entry name" value="SMR FAMILY PROTON-DEPENDENT DRUG EFFLUX TRANSPORTER SUGE"/>
    <property type="match status" value="1"/>
</dbReference>
<dbReference type="EMBL" id="SHKI01000005">
    <property type="protein sequence ID" value="RZT64544.1"/>
    <property type="molecule type" value="Genomic_DNA"/>
</dbReference>
<dbReference type="Pfam" id="PF00893">
    <property type="entry name" value="Multi_Drug_Res"/>
    <property type="match status" value="1"/>
</dbReference>
<evidence type="ECO:0000313" key="10">
    <source>
        <dbReference type="Proteomes" id="UP000291832"/>
    </source>
</evidence>
<keyword evidence="2" id="KW-0813">Transport</keyword>
<dbReference type="SUPFAM" id="SSF103481">
    <property type="entry name" value="Multidrug resistance efflux transporter EmrE"/>
    <property type="match status" value="1"/>
</dbReference>
<evidence type="ECO:0000256" key="6">
    <source>
        <dbReference type="ARBA" id="ARBA00023136"/>
    </source>
</evidence>
<protein>
    <submittedName>
        <fullName evidence="9">Quaternary ammonium compound-resistance protein SugE</fullName>
    </submittedName>
</protein>
<keyword evidence="3" id="KW-1003">Cell membrane</keyword>
<name>A0A4Q7TUD7_9MICO</name>